<dbReference type="EMBL" id="LDAU01000054">
    <property type="protein sequence ID" value="KRX09111.1"/>
    <property type="molecule type" value="Genomic_DNA"/>
</dbReference>
<evidence type="ECO:0000256" key="1">
    <source>
        <dbReference type="SAM" id="Coils"/>
    </source>
</evidence>
<feature type="compositionally biased region" description="Low complexity" evidence="2">
    <location>
        <begin position="133"/>
        <end position="149"/>
    </location>
</feature>
<name>A0A0V0R3R5_PSEPJ</name>
<feature type="coiled-coil region" evidence="1">
    <location>
        <begin position="209"/>
        <end position="239"/>
    </location>
</feature>
<organism evidence="3 4">
    <name type="scientific">Pseudocohnilembus persalinus</name>
    <name type="common">Ciliate</name>
    <dbReference type="NCBI Taxonomy" id="266149"/>
    <lineage>
        <taxon>Eukaryota</taxon>
        <taxon>Sar</taxon>
        <taxon>Alveolata</taxon>
        <taxon>Ciliophora</taxon>
        <taxon>Intramacronucleata</taxon>
        <taxon>Oligohymenophorea</taxon>
        <taxon>Scuticociliatia</taxon>
        <taxon>Philasterida</taxon>
        <taxon>Pseudocohnilembidae</taxon>
        <taxon>Pseudocohnilembus</taxon>
    </lineage>
</organism>
<accession>A0A0V0R3R5</accession>
<evidence type="ECO:0000313" key="4">
    <source>
        <dbReference type="Proteomes" id="UP000054937"/>
    </source>
</evidence>
<keyword evidence="1" id="KW-0175">Coiled coil</keyword>
<gene>
    <name evidence="3" type="ORF">PPERSA_08827</name>
</gene>
<evidence type="ECO:0000256" key="2">
    <source>
        <dbReference type="SAM" id="MobiDB-lite"/>
    </source>
</evidence>
<dbReference type="InParanoid" id="A0A0V0R3R5"/>
<proteinExistence type="predicted"/>
<protein>
    <submittedName>
        <fullName evidence="3">Uncharacterized protein</fullName>
    </submittedName>
</protein>
<reference evidence="3 4" key="1">
    <citation type="journal article" date="2015" name="Sci. Rep.">
        <title>Genome of the facultative scuticociliatosis pathogen Pseudocohnilembus persalinus provides insight into its virulence through horizontal gene transfer.</title>
        <authorList>
            <person name="Xiong J."/>
            <person name="Wang G."/>
            <person name="Cheng J."/>
            <person name="Tian M."/>
            <person name="Pan X."/>
            <person name="Warren A."/>
            <person name="Jiang C."/>
            <person name="Yuan D."/>
            <person name="Miao W."/>
        </authorList>
    </citation>
    <scope>NUCLEOTIDE SEQUENCE [LARGE SCALE GENOMIC DNA]</scope>
    <source>
        <strain evidence="3">36N120E</strain>
    </source>
</reference>
<dbReference type="Proteomes" id="UP000054937">
    <property type="component" value="Unassembled WGS sequence"/>
</dbReference>
<dbReference type="AlphaFoldDB" id="A0A0V0R3R5"/>
<evidence type="ECO:0000313" key="3">
    <source>
        <dbReference type="EMBL" id="KRX09111.1"/>
    </source>
</evidence>
<sequence>MDNNNYNKIKNLKQGFNNNKITEQQTEENLDSQIVDQESNDYNNIIIENNVQEDLNNSICKENLSCQQNQSQYNEEEQEGQLSLTQDQDNLMKNNQDKQNNNFNGQDQNLIQVNLEKKQTENQSLIKSYQSQNNGQYIQQQNSQQKSEQGPVDNFLNQNPEYLEHLKGNCGCFDSALYCQFNKIRLKIDLRTVFKSVSHHEHNEKLFQSKEAKEDNQQLVKQIKKMNGITDRYKQQENEFLEHISTSRRDYTSQEGQKPYKIKKPEYKPNNIPLPKSTYDMNFYDYKISEKIEQIKASTQLTTIAALPFFKGTSEYKDELKQKQIKKYMPIGDNWKTSFISYKNPFLQESSTKASYKGYYQNQRPKINSFQDEIKSSDLECYKGQFKSRYQNDFIQIQNKFENKSIMPKLQKNRKFQQSSYQCIKPFLNQQINQKSEKSTRTSSFNYIKEY</sequence>
<comment type="caution">
    <text evidence="3">The sequence shown here is derived from an EMBL/GenBank/DDBJ whole genome shotgun (WGS) entry which is preliminary data.</text>
</comment>
<feature type="region of interest" description="Disordered" evidence="2">
    <location>
        <begin position="133"/>
        <end position="152"/>
    </location>
</feature>
<keyword evidence="4" id="KW-1185">Reference proteome</keyword>